<dbReference type="SUPFAM" id="SSF53901">
    <property type="entry name" value="Thiolase-like"/>
    <property type="match status" value="1"/>
</dbReference>
<dbReference type="GO" id="GO:0044550">
    <property type="term" value="P:secondary metabolite biosynthetic process"/>
    <property type="evidence" value="ECO:0007669"/>
    <property type="project" value="TreeGrafter"/>
</dbReference>
<evidence type="ECO:0000313" key="8">
    <source>
        <dbReference type="Proteomes" id="UP001431572"/>
    </source>
</evidence>
<reference evidence="5 7" key="1">
    <citation type="submission" date="2020-06" db="EMBL/GenBank/DDBJ databases">
        <title>Anoxygenic phototrophic Chloroflexota member uses a Type I reaction center.</title>
        <authorList>
            <person name="Tsuji J.M."/>
            <person name="Shaw N.A."/>
            <person name="Nagashima S."/>
            <person name="Venkiteswaran J."/>
            <person name="Schiff S.L."/>
            <person name="Hanada S."/>
            <person name="Tank M."/>
            <person name="Neufeld J.D."/>
        </authorList>
    </citation>
    <scope>NUCLEOTIDE SEQUENCE [LARGE SCALE GENOMIC DNA]</scope>
    <source>
        <strain evidence="5">L227-S17</strain>
    </source>
</reference>
<evidence type="ECO:0000313" key="6">
    <source>
        <dbReference type="EMBL" id="WJW68332.1"/>
    </source>
</evidence>
<reference evidence="6" key="2">
    <citation type="journal article" date="2024" name="Nature">
        <title>Anoxygenic phototroph of the Chloroflexota uses a type I reaction centre.</title>
        <authorList>
            <person name="Tsuji J.M."/>
            <person name="Shaw N.A."/>
            <person name="Nagashima S."/>
            <person name="Venkiteswaran J.J."/>
            <person name="Schiff S.L."/>
            <person name="Watanabe T."/>
            <person name="Fukui M."/>
            <person name="Hanada S."/>
            <person name="Tank M."/>
            <person name="Neufeld J.D."/>
        </authorList>
    </citation>
    <scope>NUCLEOTIDE SEQUENCE</scope>
    <source>
        <strain evidence="6">L227-S17</strain>
    </source>
</reference>
<evidence type="ECO:0000259" key="4">
    <source>
        <dbReference type="Pfam" id="PF08545"/>
    </source>
</evidence>
<feature type="domain" description="Beta-ketoacyl-[acyl-carrier-protein] synthase III C-terminal" evidence="3">
    <location>
        <begin position="245"/>
        <end position="333"/>
    </location>
</feature>
<dbReference type="AlphaFoldDB" id="A0A8T7M8B7"/>
<dbReference type="PANTHER" id="PTHR34069:SF3">
    <property type="entry name" value="ACYL-COA:ACYL-COA ALKYLTRANSFERASE"/>
    <property type="match status" value="1"/>
</dbReference>
<dbReference type="Proteomes" id="UP000521676">
    <property type="component" value="Unassembled WGS sequence"/>
</dbReference>
<dbReference type="EMBL" id="JACATZ010000003">
    <property type="protein sequence ID" value="NWJ48398.1"/>
    <property type="molecule type" value="Genomic_DNA"/>
</dbReference>
<dbReference type="Pfam" id="PF08545">
    <property type="entry name" value="ACP_syn_III"/>
    <property type="match status" value="1"/>
</dbReference>
<dbReference type="CDD" id="cd00830">
    <property type="entry name" value="KAS_III"/>
    <property type="match status" value="1"/>
</dbReference>
<dbReference type="InterPro" id="IPR013751">
    <property type="entry name" value="ACP_syn_III_N"/>
</dbReference>
<keyword evidence="1" id="KW-0808">Transferase</keyword>
<accession>A0A8T7M8B7</accession>
<sequence>MRVKISAIASALPEKVVTSAEVEQRVMNYSPSIKVPTGILQSLTGIKTRRFVEDHVNTSDLAAEACKKVLARTATSPDEIDLFIFASAGQDLTEPATSHITQYKVGSNGAVMDIKNACNSFINGIQAAEAMIMTGQYRKALVAVGETPSKCIKWHVKDKKDLRLSFPGYTFGDGGAAALLELTEEKTGLFYRKFHAYSQHWNIGTLPGGGSMHPRGEEYTYFQGDGTALKDAFVELGPNLLRDALRQTNTSFEDYARIFVHQVTVPFLEQFMEVCKVPADKVVVTLPQYGNMAAASLPVGFALAESRGEVKKGDKVMFIGLAGGISVGLMMFQY</sequence>
<keyword evidence="8" id="KW-1185">Reference proteome</keyword>
<protein>
    <submittedName>
        <fullName evidence="5">Ketoacyl-ACP synthase III</fullName>
    </submittedName>
</protein>
<evidence type="ECO:0000313" key="5">
    <source>
        <dbReference type="EMBL" id="NWJ48398.1"/>
    </source>
</evidence>
<dbReference type="EMBL" id="CP128400">
    <property type="protein sequence ID" value="WJW68332.1"/>
    <property type="molecule type" value="Genomic_DNA"/>
</dbReference>
<dbReference type="Pfam" id="PF08541">
    <property type="entry name" value="ACP_syn_III_C"/>
    <property type="match status" value="1"/>
</dbReference>
<dbReference type="InterPro" id="IPR016039">
    <property type="entry name" value="Thiolase-like"/>
</dbReference>
<dbReference type="RefSeq" id="WP_341470237.1">
    <property type="nucleotide sequence ID" value="NZ_CP128400.1"/>
</dbReference>
<dbReference type="InterPro" id="IPR013747">
    <property type="entry name" value="ACP_syn_III_C"/>
</dbReference>
<dbReference type="Gene3D" id="3.40.47.10">
    <property type="match status" value="1"/>
</dbReference>
<evidence type="ECO:0000313" key="7">
    <source>
        <dbReference type="Proteomes" id="UP000521676"/>
    </source>
</evidence>
<name>A0A8T7M8B7_9CHLR</name>
<organism evidence="5 7">
    <name type="scientific">Candidatus Chlorohelix allophototropha</name>
    <dbReference type="NCBI Taxonomy" id="3003348"/>
    <lineage>
        <taxon>Bacteria</taxon>
        <taxon>Bacillati</taxon>
        <taxon>Chloroflexota</taxon>
        <taxon>Chloroflexia</taxon>
        <taxon>Candidatus Chloroheliales</taxon>
        <taxon>Candidatus Chloroheliaceae</taxon>
        <taxon>Candidatus Chlorohelix</taxon>
    </lineage>
</organism>
<dbReference type="GO" id="GO:0006633">
    <property type="term" value="P:fatty acid biosynthetic process"/>
    <property type="evidence" value="ECO:0007669"/>
    <property type="project" value="InterPro"/>
</dbReference>
<keyword evidence="2" id="KW-0012">Acyltransferase</keyword>
<dbReference type="PANTHER" id="PTHR34069">
    <property type="entry name" value="3-OXOACYL-[ACYL-CARRIER-PROTEIN] SYNTHASE 3"/>
    <property type="match status" value="1"/>
</dbReference>
<dbReference type="Proteomes" id="UP001431572">
    <property type="component" value="Chromosome 2"/>
</dbReference>
<evidence type="ECO:0000256" key="1">
    <source>
        <dbReference type="ARBA" id="ARBA00022679"/>
    </source>
</evidence>
<evidence type="ECO:0000256" key="2">
    <source>
        <dbReference type="ARBA" id="ARBA00023315"/>
    </source>
</evidence>
<proteinExistence type="predicted"/>
<gene>
    <name evidence="5" type="ORF">HXX08_21285</name>
    <name evidence="6" type="ORF">OZ401_003941</name>
</gene>
<feature type="domain" description="Beta-ketoacyl-[acyl-carrier-protein] synthase III N-terminal" evidence="4">
    <location>
        <begin position="112"/>
        <end position="190"/>
    </location>
</feature>
<evidence type="ECO:0000259" key="3">
    <source>
        <dbReference type="Pfam" id="PF08541"/>
    </source>
</evidence>
<dbReference type="GO" id="GO:0004315">
    <property type="term" value="F:3-oxoacyl-[acyl-carrier-protein] synthase activity"/>
    <property type="evidence" value="ECO:0007669"/>
    <property type="project" value="InterPro"/>
</dbReference>